<evidence type="ECO:0000256" key="1">
    <source>
        <dbReference type="SAM" id="MobiDB-lite"/>
    </source>
</evidence>
<dbReference type="PROSITE" id="PS50020">
    <property type="entry name" value="WW_DOMAIN_2"/>
    <property type="match status" value="1"/>
</dbReference>
<dbReference type="CDD" id="cd00201">
    <property type="entry name" value="WW"/>
    <property type="match status" value="1"/>
</dbReference>
<keyword evidence="4" id="KW-1185">Reference proteome</keyword>
<feature type="domain" description="WW" evidence="2">
    <location>
        <begin position="317"/>
        <end position="350"/>
    </location>
</feature>
<feature type="region of interest" description="Disordered" evidence="1">
    <location>
        <begin position="244"/>
        <end position="351"/>
    </location>
</feature>
<proteinExistence type="predicted"/>
<protein>
    <recommendedName>
        <fullName evidence="2">WW domain-containing protein</fullName>
    </recommendedName>
</protein>
<feature type="compositionally biased region" description="Polar residues" evidence="1">
    <location>
        <begin position="342"/>
        <end position="351"/>
    </location>
</feature>
<accession>A0A9N8H4W7</accession>
<dbReference type="OrthoDB" id="191651at2759"/>
<evidence type="ECO:0000259" key="2">
    <source>
        <dbReference type="PROSITE" id="PS50020"/>
    </source>
</evidence>
<dbReference type="Pfam" id="PF00397">
    <property type="entry name" value="WW"/>
    <property type="match status" value="1"/>
</dbReference>
<feature type="compositionally biased region" description="Basic and acidic residues" evidence="1">
    <location>
        <begin position="286"/>
        <end position="304"/>
    </location>
</feature>
<gene>
    <name evidence="3" type="ORF">SEMRO_96_G049750.1</name>
</gene>
<reference evidence="3" key="1">
    <citation type="submission" date="2020-06" db="EMBL/GenBank/DDBJ databases">
        <authorList>
            <consortium name="Plant Systems Biology data submission"/>
        </authorList>
    </citation>
    <scope>NUCLEOTIDE SEQUENCE</scope>
    <source>
        <strain evidence="3">D6</strain>
    </source>
</reference>
<dbReference type="SUPFAM" id="SSF51045">
    <property type="entry name" value="WW domain"/>
    <property type="match status" value="1"/>
</dbReference>
<name>A0A9N8H4W7_9STRA</name>
<comment type="caution">
    <text evidence="3">The sequence shown here is derived from an EMBL/GenBank/DDBJ whole genome shotgun (WGS) entry which is preliminary data.</text>
</comment>
<dbReference type="PROSITE" id="PS01159">
    <property type="entry name" value="WW_DOMAIN_1"/>
    <property type="match status" value="1"/>
</dbReference>
<feature type="compositionally biased region" description="Basic residues" evidence="1">
    <location>
        <begin position="273"/>
        <end position="285"/>
    </location>
</feature>
<dbReference type="SMART" id="SM00456">
    <property type="entry name" value="WW"/>
    <property type="match status" value="1"/>
</dbReference>
<dbReference type="EMBL" id="CAICTM010000095">
    <property type="protein sequence ID" value="CAB9500966.1"/>
    <property type="molecule type" value="Genomic_DNA"/>
</dbReference>
<feature type="compositionally biased region" description="Polar residues" evidence="1">
    <location>
        <begin position="322"/>
        <end position="335"/>
    </location>
</feature>
<dbReference type="AlphaFoldDB" id="A0A9N8H4W7"/>
<sequence length="351" mass="39540">MSDENKQEDDNDFKAPPALDLDLRLGIEAIMNKLQQNLECDGVLLRNCDDNTGYMAKNFDTLEGLQELMAIFELVALLPKLTNFQVHLARGASPDKPHKLPSQLLSMVINQCHDLSYIRFQGIMMSDANGKYEGLAKSLRMHPCLMCIHFIGCAPEEGLTLDPLLAALPGIPTLQEVDLVDSTITSPSKQKVWTGDTLLHLALSKNLSKIRLSCIRHLLPTHIQAMASAHEKSETLRVLVIEGEDDDDSEGNGDQDDLYKDDVPAETEEAKKKKEKKEKKKKKKKELVNKKKSIKESDNPTKKEEKKKHKKDKKKEKRSKSDWSSATAPNGNTYYYNKKTGETSWTKPPDL</sequence>
<dbReference type="Proteomes" id="UP001153069">
    <property type="component" value="Unassembled WGS sequence"/>
</dbReference>
<dbReference type="Gene3D" id="2.20.70.10">
    <property type="match status" value="1"/>
</dbReference>
<dbReference type="InterPro" id="IPR001202">
    <property type="entry name" value="WW_dom"/>
</dbReference>
<feature type="compositionally biased region" description="Basic and acidic residues" evidence="1">
    <location>
        <begin position="257"/>
        <end position="272"/>
    </location>
</feature>
<organism evidence="3 4">
    <name type="scientific">Seminavis robusta</name>
    <dbReference type="NCBI Taxonomy" id="568900"/>
    <lineage>
        <taxon>Eukaryota</taxon>
        <taxon>Sar</taxon>
        <taxon>Stramenopiles</taxon>
        <taxon>Ochrophyta</taxon>
        <taxon>Bacillariophyta</taxon>
        <taxon>Bacillariophyceae</taxon>
        <taxon>Bacillariophycidae</taxon>
        <taxon>Naviculales</taxon>
        <taxon>Naviculaceae</taxon>
        <taxon>Seminavis</taxon>
    </lineage>
</organism>
<dbReference type="SUPFAM" id="SSF52047">
    <property type="entry name" value="RNI-like"/>
    <property type="match status" value="1"/>
</dbReference>
<dbReference type="InterPro" id="IPR036020">
    <property type="entry name" value="WW_dom_sf"/>
</dbReference>
<feature type="compositionally biased region" description="Acidic residues" evidence="1">
    <location>
        <begin position="244"/>
        <end position="256"/>
    </location>
</feature>
<evidence type="ECO:0000313" key="3">
    <source>
        <dbReference type="EMBL" id="CAB9500966.1"/>
    </source>
</evidence>
<feature type="compositionally biased region" description="Basic residues" evidence="1">
    <location>
        <begin position="305"/>
        <end position="318"/>
    </location>
</feature>
<evidence type="ECO:0000313" key="4">
    <source>
        <dbReference type="Proteomes" id="UP001153069"/>
    </source>
</evidence>